<evidence type="ECO:0000313" key="9">
    <source>
        <dbReference type="EMBL" id="KAG0252760.1"/>
    </source>
</evidence>
<dbReference type="PANTHER" id="PTHR10921">
    <property type="entry name" value="NUCLEAR DISTRIBUTION PROTEIN NUDE HOMOLOG 1"/>
    <property type="match status" value="1"/>
</dbReference>
<dbReference type="Gene3D" id="6.10.250.1080">
    <property type="match status" value="1"/>
</dbReference>
<feature type="region of interest" description="Disordered" evidence="7">
    <location>
        <begin position="266"/>
        <end position="301"/>
    </location>
</feature>
<dbReference type="SUPFAM" id="SSF100895">
    <property type="entry name" value="Kazal-type serine protease inhibitors"/>
    <property type="match status" value="1"/>
</dbReference>
<organism evidence="9 10">
    <name type="scientific">Mortierella polycephala</name>
    <dbReference type="NCBI Taxonomy" id="41804"/>
    <lineage>
        <taxon>Eukaryota</taxon>
        <taxon>Fungi</taxon>
        <taxon>Fungi incertae sedis</taxon>
        <taxon>Mucoromycota</taxon>
        <taxon>Mortierellomycotina</taxon>
        <taxon>Mortierellomycetes</taxon>
        <taxon>Mortierellales</taxon>
        <taxon>Mortierellaceae</taxon>
        <taxon>Mortierella</taxon>
    </lineage>
</organism>
<dbReference type="InterPro" id="IPR006964">
    <property type="entry name" value="NUDE_dom"/>
</dbReference>
<dbReference type="GO" id="GO:0005874">
    <property type="term" value="C:microtubule"/>
    <property type="evidence" value="ECO:0007669"/>
    <property type="project" value="UniProtKB-KW"/>
</dbReference>
<comment type="subcellular location">
    <subcellularLocation>
        <location evidence="1">Cytoplasm</location>
        <location evidence="1">Cytoskeleton</location>
    </subcellularLocation>
</comment>
<dbReference type="GO" id="GO:0005871">
    <property type="term" value="C:kinesin complex"/>
    <property type="evidence" value="ECO:0007669"/>
    <property type="project" value="TreeGrafter"/>
</dbReference>
<dbReference type="GO" id="GO:0007020">
    <property type="term" value="P:microtubule nucleation"/>
    <property type="evidence" value="ECO:0007669"/>
    <property type="project" value="TreeGrafter"/>
</dbReference>
<sequence length="467" mass="52008">MSVSASPVPVDVPAPLQRDVEANDQTLEATSGGDEDKTEKCNISCNRLYSPVCGQRKSGERRTFGNSCVLKAYNCSNPNYRYEIIAHQNFQSVAEELEFYKERAGTLEDELNETRYTLEEFQLSSKELEEELEKEIDSTERRYNEIKIRNEAMRQEAEDWKEKYHQAIKDSNVNINQLSRQLEVLKQQTEMFVKKERELEQDNDDLERTGRAASWSLKELENKYNAAVERTAILEGEVATKAALSEDVQRLKDELRDTNVELAVMKSNQAGMNGSSASSSSLEGSTASLTDSQPQRPTIGSSYEAMPSLRARLAKNSALQRSSARVAAPAGTSPSTTRTFDKSATPPQNPVRMVQDMVGRVKSLEARLVSCRSLVTPLLQPPPSYSTSNPSSGQRNSWQGSSANLSTLASSRSGSPTAASSTATSPKVTRRTSLLLQQHLQQHREQREQQKLREQQRAIAESSVLSS</sequence>
<dbReference type="OrthoDB" id="5877028at2759"/>
<keyword evidence="5" id="KW-0175">Coiled coil</keyword>
<comment type="similarity">
    <text evidence="2">Belongs to the nudE family.</text>
</comment>
<dbReference type="Pfam" id="PF04880">
    <property type="entry name" value="NUDE_C"/>
    <property type="match status" value="1"/>
</dbReference>
<feature type="compositionally biased region" description="Low complexity" evidence="7">
    <location>
        <begin position="1"/>
        <end position="15"/>
    </location>
</feature>
<evidence type="ECO:0000256" key="5">
    <source>
        <dbReference type="ARBA" id="ARBA00023054"/>
    </source>
</evidence>
<protein>
    <submittedName>
        <fullName evidence="9">NADH:ubiquinone oxidoreductase</fullName>
    </submittedName>
</protein>
<feature type="region of interest" description="Disordered" evidence="7">
    <location>
        <begin position="1"/>
        <end position="38"/>
    </location>
</feature>
<dbReference type="Gene3D" id="3.30.60.30">
    <property type="match status" value="1"/>
</dbReference>
<proteinExistence type="inferred from homology"/>
<feature type="compositionally biased region" description="Polar residues" evidence="7">
    <location>
        <begin position="393"/>
        <end position="408"/>
    </location>
</feature>
<accession>A0A9P6PRX0</accession>
<name>A0A9P6PRX0_9FUNG</name>
<keyword evidence="6" id="KW-0206">Cytoskeleton</keyword>
<evidence type="ECO:0000256" key="7">
    <source>
        <dbReference type="SAM" id="MobiDB-lite"/>
    </source>
</evidence>
<dbReference type="InterPro" id="IPR036058">
    <property type="entry name" value="Kazal_dom_sf"/>
</dbReference>
<evidence type="ECO:0000256" key="4">
    <source>
        <dbReference type="ARBA" id="ARBA00022701"/>
    </source>
</evidence>
<evidence type="ECO:0000256" key="6">
    <source>
        <dbReference type="ARBA" id="ARBA00023212"/>
    </source>
</evidence>
<keyword evidence="4" id="KW-0493">Microtubule</keyword>
<dbReference type="GO" id="GO:0000776">
    <property type="term" value="C:kinetochore"/>
    <property type="evidence" value="ECO:0007669"/>
    <property type="project" value="TreeGrafter"/>
</dbReference>
<dbReference type="GO" id="GO:0008017">
    <property type="term" value="F:microtubule binding"/>
    <property type="evidence" value="ECO:0007669"/>
    <property type="project" value="InterPro"/>
</dbReference>
<evidence type="ECO:0000313" key="10">
    <source>
        <dbReference type="Proteomes" id="UP000726737"/>
    </source>
</evidence>
<feature type="compositionally biased region" description="Basic and acidic residues" evidence="7">
    <location>
        <begin position="442"/>
        <end position="456"/>
    </location>
</feature>
<reference evidence="9" key="1">
    <citation type="journal article" date="2020" name="Fungal Divers.">
        <title>Resolving the Mortierellaceae phylogeny through synthesis of multi-gene phylogenetics and phylogenomics.</title>
        <authorList>
            <person name="Vandepol N."/>
            <person name="Liber J."/>
            <person name="Desiro A."/>
            <person name="Na H."/>
            <person name="Kennedy M."/>
            <person name="Barry K."/>
            <person name="Grigoriev I.V."/>
            <person name="Miller A.N."/>
            <person name="O'Donnell K."/>
            <person name="Stajich J.E."/>
            <person name="Bonito G."/>
        </authorList>
    </citation>
    <scope>NUCLEOTIDE SEQUENCE</scope>
    <source>
        <strain evidence="9">KOD948</strain>
    </source>
</reference>
<evidence type="ECO:0000256" key="1">
    <source>
        <dbReference type="ARBA" id="ARBA00004245"/>
    </source>
</evidence>
<dbReference type="InterPro" id="IPR033494">
    <property type="entry name" value="NUDE"/>
</dbReference>
<dbReference type="GO" id="GO:0007059">
    <property type="term" value="P:chromosome segregation"/>
    <property type="evidence" value="ECO:0007669"/>
    <property type="project" value="TreeGrafter"/>
</dbReference>
<dbReference type="GO" id="GO:0051642">
    <property type="term" value="P:centrosome localization"/>
    <property type="evidence" value="ECO:0007669"/>
    <property type="project" value="TreeGrafter"/>
</dbReference>
<comment type="caution">
    <text evidence="9">The sequence shown here is derived from an EMBL/GenBank/DDBJ whole genome shotgun (WGS) entry which is preliminary data.</text>
</comment>
<dbReference type="GO" id="GO:0000132">
    <property type="term" value="P:establishment of mitotic spindle orientation"/>
    <property type="evidence" value="ECO:0007669"/>
    <property type="project" value="TreeGrafter"/>
</dbReference>
<feature type="compositionally biased region" description="Polar residues" evidence="7">
    <location>
        <begin position="291"/>
        <end position="301"/>
    </location>
</feature>
<dbReference type="GO" id="GO:0047496">
    <property type="term" value="P:vesicle transport along microtubule"/>
    <property type="evidence" value="ECO:0007669"/>
    <property type="project" value="TreeGrafter"/>
</dbReference>
<keyword evidence="10" id="KW-1185">Reference proteome</keyword>
<feature type="compositionally biased region" description="Low complexity" evidence="7">
    <location>
        <begin position="409"/>
        <end position="425"/>
    </location>
</feature>
<dbReference type="PANTHER" id="PTHR10921:SF1">
    <property type="entry name" value="NUCLEAR DISTRIBUTION PROTEIN NUDE HOMOLOG"/>
    <property type="match status" value="1"/>
</dbReference>
<dbReference type="Proteomes" id="UP000726737">
    <property type="component" value="Unassembled WGS sequence"/>
</dbReference>
<evidence type="ECO:0000256" key="3">
    <source>
        <dbReference type="ARBA" id="ARBA00022490"/>
    </source>
</evidence>
<feature type="region of interest" description="Disordered" evidence="7">
    <location>
        <begin position="315"/>
        <end position="353"/>
    </location>
</feature>
<evidence type="ECO:0000256" key="2">
    <source>
        <dbReference type="ARBA" id="ARBA00007429"/>
    </source>
</evidence>
<feature type="domain" description="NUDE" evidence="8">
    <location>
        <begin position="216"/>
        <end position="394"/>
    </location>
</feature>
<gene>
    <name evidence="9" type="primary">NDE1_2</name>
    <name evidence="9" type="ORF">BG011_006819</name>
</gene>
<dbReference type="EMBL" id="JAAAJA010000500">
    <property type="protein sequence ID" value="KAG0252760.1"/>
    <property type="molecule type" value="Genomic_DNA"/>
</dbReference>
<evidence type="ECO:0000259" key="8">
    <source>
        <dbReference type="Pfam" id="PF04880"/>
    </source>
</evidence>
<keyword evidence="3" id="KW-0963">Cytoplasm</keyword>
<dbReference type="AlphaFoldDB" id="A0A9P6PRX0"/>
<feature type="compositionally biased region" description="Low complexity" evidence="7">
    <location>
        <begin position="274"/>
        <end position="290"/>
    </location>
</feature>
<feature type="region of interest" description="Disordered" evidence="7">
    <location>
        <begin position="377"/>
        <end position="467"/>
    </location>
</feature>